<protein>
    <submittedName>
        <fullName evidence="2">Deaminase</fullName>
    </submittedName>
</protein>
<dbReference type="InterPro" id="IPR024072">
    <property type="entry name" value="DHFR-like_dom_sf"/>
</dbReference>
<dbReference type="Proteomes" id="UP000319986">
    <property type="component" value="Unassembled WGS sequence"/>
</dbReference>
<dbReference type="PANTHER" id="PTHR38011:SF11">
    <property type="entry name" value="2,5-DIAMINO-6-RIBOSYLAMINO-4(3H)-PYRIMIDINONE 5'-PHOSPHATE REDUCTASE"/>
    <property type="match status" value="1"/>
</dbReference>
<dbReference type="Gene3D" id="3.40.430.10">
    <property type="entry name" value="Dihydrofolate Reductase, subunit A"/>
    <property type="match status" value="1"/>
</dbReference>
<proteinExistence type="predicted"/>
<dbReference type="GO" id="GO:0008703">
    <property type="term" value="F:5-amino-6-(5-phosphoribosylamino)uracil reductase activity"/>
    <property type="evidence" value="ECO:0007669"/>
    <property type="project" value="InterPro"/>
</dbReference>
<dbReference type="AlphaFoldDB" id="A0A4Y4C408"/>
<organism evidence="2 3">
    <name type="scientific">Corynebacterium variabile</name>
    <dbReference type="NCBI Taxonomy" id="1727"/>
    <lineage>
        <taxon>Bacteria</taxon>
        <taxon>Bacillati</taxon>
        <taxon>Actinomycetota</taxon>
        <taxon>Actinomycetes</taxon>
        <taxon>Mycobacteriales</taxon>
        <taxon>Corynebacteriaceae</taxon>
        <taxon>Corynebacterium</taxon>
    </lineage>
</organism>
<dbReference type="EMBL" id="BJNT01000027">
    <property type="protein sequence ID" value="GEC87468.1"/>
    <property type="molecule type" value="Genomic_DNA"/>
</dbReference>
<dbReference type="GO" id="GO:0009231">
    <property type="term" value="P:riboflavin biosynthetic process"/>
    <property type="evidence" value="ECO:0007669"/>
    <property type="project" value="InterPro"/>
</dbReference>
<accession>A0A4Y4C408</accession>
<gene>
    <name evidence="2" type="ORF">CVA01_27820</name>
</gene>
<sequence length="202" mass="22275">MTDTAYALTGTVMRDLVYYVAVSLDGYIAAPDGNFDAFPVEGDHMPVLLSEFTDAVPAHVLSAIGMDAPLDRFDTVIQGWNSYAVALAEGIERPYAHLREYVATRTHKDATVDVTFTADALETVRELKQEQGKDIYLCGGGDLAGVLLPEIDRLILKRNPLVLGDGIRLFGHMAATTVNFDLERCRSFDSGVIVEEYRRSDR</sequence>
<reference evidence="2 3" key="1">
    <citation type="submission" date="2019-06" db="EMBL/GenBank/DDBJ databases">
        <title>Whole genome shotgun sequence of Corynebacterium variabile NBRC 15286.</title>
        <authorList>
            <person name="Hosoyama A."/>
            <person name="Uohara A."/>
            <person name="Ohji S."/>
            <person name="Ichikawa N."/>
        </authorList>
    </citation>
    <scope>NUCLEOTIDE SEQUENCE [LARGE SCALE GENOMIC DNA]</scope>
    <source>
        <strain evidence="2 3">NBRC 15286</strain>
    </source>
</reference>
<dbReference type="InterPro" id="IPR050765">
    <property type="entry name" value="Riboflavin_Biosynth_HTPR"/>
</dbReference>
<dbReference type="Pfam" id="PF01872">
    <property type="entry name" value="RibD_C"/>
    <property type="match status" value="1"/>
</dbReference>
<name>A0A4Y4C408_9CORY</name>
<comment type="caution">
    <text evidence="2">The sequence shown here is derived from an EMBL/GenBank/DDBJ whole genome shotgun (WGS) entry which is preliminary data.</text>
</comment>
<evidence type="ECO:0000313" key="3">
    <source>
        <dbReference type="Proteomes" id="UP000319986"/>
    </source>
</evidence>
<dbReference type="SUPFAM" id="SSF53597">
    <property type="entry name" value="Dihydrofolate reductase-like"/>
    <property type="match status" value="1"/>
</dbReference>
<evidence type="ECO:0000313" key="2">
    <source>
        <dbReference type="EMBL" id="GEC87468.1"/>
    </source>
</evidence>
<feature type="domain" description="Bacterial bifunctional deaminase-reductase C-terminal" evidence="1">
    <location>
        <begin position="17"/>
        <end position="194"/>
    </location>
</feature>
<dbReference type="PANTHER" id="PTHR38011">
    <property type="entry name" value="DIHYDROFOLATE REDUCTASE FAMILY PROTEIN (AFU_ORTHOLOGUE AFUA_8G06820)"/>
    <property type="match status" value="1"/>
</dbReference>
<evidence type="ECO:0000259" key="1">
    <source>
        <dbReference type="Pfam" id="PF01872"/>
    </source>
</evidence>
<dbReference type="InterPro" id="IPR002734">
    <property type="entry name" value="RibDG_C"/>
</dbReference>